<keyword evidence="1" id="KW-0472">Membrane</keyword>
<dbReference type="KEGG" id="maqe:RJ40_06820"/>
<keyword evidence="3" id="KW-1185">Reference proteome</keyword>
<keyword evidence="1" id="KW-1133">Transmembrane helix</keyword>
<accession>A0A8A3S5A5</accession>
<organism evidence="2 3">
    <name type="scientific">Methanofollis aquaemaris</name>
    <dbReference type="NCBI Taxonomy" id="126734"/>
    <lineage>
        <taxon>Archaea</taxon>
        <taxon>Methanobacteriati</taxon>
        <taxon>Methanobacteriota</taxon>
        <taxon>Stenosarchaea group</taxon>
        <taxon>Methanomicrobia</taxon>
        <taxon>Methanomicrobiales</taxon>
        <taxon>Methanomicrobiaceae</taxon>
        <taxon>Methanofollis</taxon>
    </lineage>
</organism>
<reference evidence="2" key="2">
    <citation type="submission" date="2019-02" db="EMBL/GenBank/DDBJ databases">
        <authorList>
            <person name="Chen S.-C."/>
            <person name="Chien H.-H."/>
            <person name="Lai M.-C."/>
        </authorList>
    </citation>
    <scope>NUCLEOTIDE SEQUENCE</scope>
    <source>
        <strain evidence="2">N2F9704</strain>
    </source>
</reference>
<evidence type="ECO:0000313" key="2">
    <source>
        <dbReference type="EMBL" id="QSZ67232.1"/>
    </source>
</evidence>
<protein>
    <submittedName>
        <fullName evidence="2">Uncharacterized protein</fullName>
    </submittedName>
</protein>
<evidence type="ECO:0000313" key="3">
    <source>
        <dbReference type="Proteomes" id="UP001042704"/>
    </source>
</evidence>
<name>A0A8A3S5A5_9EURY</name>
<feature type="transmembrane region" description="Helical" evidence="1">
    <location>
        <begin position="57"/>
        <end position="77"/>
    </location>
</feature>
<dbReference type="AlphaFoldDB" id="A0A8A3S5A5"/>
<feature type="transmembrane region" description="Helical" evidence="1">
    <location>
        <begin position="25"/>
        <end position="45"/>
    </location>
</feature>
<evidence type="ECO:0000256" key="1">
    <source>
        <dbReference type="SAM" id="Phobius"/>
    </source>
</evidence>
<sequence>MKRICSQRVYITKDRSQVVEIKNDLIWIWKIGLILGALLLAYDLSHYLMTGEGASDAIIRYGAPLSVLIACIALYAARRMDGDRDVGSRGDS</sequence>
<dbReference type="Proteomes" id="UP001042704">
    <property type="component" value="Chromosome"/>
</dbReference>
<dbReference type="EMBL" id="CP036172">
    <property type="protein sequence ID" value="QSZ67232.1"/>
    <property type="molecule type" value="Genomic_DNA"/>
</dbReference>
<reference evidence="2" key="1">
    <citation type="journal article" date="2001" name="Int. J. Syst. Evol. Microbiol.">
        <title>Methanofollis aquaemaris sp. nov., a methanogen isolated from an aquaculture fish pond.</title>
        <authorList>
            <person name="Lai M.C."/>
            <person name="Chen S.C."/>
        </authorList>
    </citation>
    <scope>NUCLEOTIDE SEQUENCE</scope>
    <source>
        <strain evidence="2">N2F9704</strain>
    </source>
</reference>
<gene>
    <name evidence="2" type="ORF">RJ40_06820</name>
</gene>
<proteinExistence type="predicted"/>
<keyword evidence="1" id="KW-0812">Transmembrane</keyword>